<name>A0A814ABQ5_9BILA</name>
<dbReference type="EMBL" id="CAJNOG010000083">
    <property type="protein sequence ID" value="CAF0912700.1"/>
    <property type="molecule type" value="Genomic_DNA"/>
</dbReference>
<keyword evidence="1" id="KW-0812">Transmembrane</keyword>
<feature type="transmembrane region" description="Helical" evidence="1">
    <location>
        <begin position="36"/>
        <end position="59"/>
    </location>
</feature>
<comment type="caution">
    <text evidence="2">The sequence shown here is derived from an EMBL/GenBank/DDBJ whole genome shotgun (WGS) entry which is preliminary data.</text>
</comment>
<dbReference type="AlphaFoldDB" id="A0A814ABQ5"/>
<gene>
    <name evidence="2" type="ORF">JYZ213_LOCUS11172</name>
</gene>
<dbReference type="Gene3D" id="1.20.1070.10">
    <property type="entry name" value="Rhodopsin 7-helix transmembrane proteins"/>
    <property type="match status" value="1"/>
</dbReference>
<dbReference type="SUPFAM" id="SSF81321">
    <property type="entry name" value="Family A G protein-coupled receptor-like"/>
    <property type="match status" value="1"/>
</dbReference>
<evidence type="ECO:0000313" key="2">
    <source>
        <dbReference type="EMBL" id="CAF0912700.1"/>
    </source>
</evidence>
<evidence type="ECO:0000256" key="1">
    <source>
        <dbReference type="SAM" id="Phobius"/>
    </source>
</evidence>
<protein>
    <submittedName>
        <fullName evidence="2">Uncharacterized protein</fullName>
    </submittedName>
</protein>
<dbReference type="Proteomes" id="UP000663845">
    <property type="component" value="Unassembled WGS sequence"/>
</dbReference>
<evidence type="ECO:0000313" key="3">
    <source>
        <dbReference type="Proteomes" id="UP000663845"/>
    </source>
</evidence>
<proteinExistence type="predicted"/>
<keyword evidence="1" id="KW-0472">Membrane</keyword>
<sequence length="91" mass="10529">MCYITTTAPLSISLIYQAASQTVKKGNDQQQIESFITYFTGTFLIYFNNSLSFWIYIVVSRSFRLELKNLFFKCYELIAGKQIQINTLSTT</sequence>
<reference evidence="2" key="1">
    <citation type="submission" date="2021-02" db="EMBL/GenBank/DDBJ databases">
        <authorList>
            <person name="Nowell W R."/>
        </authorList>
    </citation>
    <scope>NUCLEOTIDE SEQUENCE</scope>
</reference>
<keyword evidence="1" id="KW-1133">Transmembrane helix</keyword>
<organism evidence="2 3">
    <name type="scientific">Adineta steineri</name>
    <dbReference type="NCBI Taxonomy" id="433720"/>
    <lineage>
        <taxon>Eukaryota</taxon>
        <taxon>Metazoa</taxon>
        <taxon>Spiralia</taxon>
        <taxon>Gnathifera</taxon>
        <taxon>Rotifera</taxon>
        <taxon>Eurotatoria</taxon>
        <taxon>Bdelloidea</taxon>
        <taxon>Adinetida</taxon>
        <taxon>Adinetidae</taxon>
        <taxon>Adineta</taxon>
    </lineage>
</organism>
<accession>A0A814ABQ5</accession>